<dbReference type="Proteomes" id="UP000032702">
    <property type="component" value="Unassembled WGS sequence"/>
</dbReference>
<protein>
    <submittedName>
        <fullName evidence="1">Uncharacterized protein</fullName>
    </submittedName>
</protein>
<organism evidence="1 2">
    <name type="scientific">Stigmatella aurantiaca (strain DW4/3-1)</name>
    <dbReference type="NCBI Taxonomy" id="378806"/>
    <lineage>
        <taxon>Bacteria</taxon>
        <taxon>Pseudomonadati</taxon>
        <taxon>Myxococcota</taxon>
        <taxon>Myxococcia</taxon>
        <taxon>Myxococcales</taxon>
        <taxon>Cystobacterineae</taxon>
        <taxon>Archangiaceae</taxon>
        <taxon>Stigmatella</taxon>
    </lineage>
</organism>
<proteinExistence type="predicted"/>
<dbReference type="EMBL" id="AAMD01000088">
    <property type="protein sequence ID" value="EAU65240.1"/>
    <property type="molecule type" value="Genomic_DNA"/>
</dbReference>
<evidence type="ECO:0000313" key="2">
    <source>
        <dbReference type="Proteomes" id="UP000032702"/>
    </source>
</evidence>
<name>Q08XN7_STIAD</name>
<evidence type="ECO:0000313" key="1">
    <source>
        <dbReference type="EMBL" id="EAU65240.1"/>
    </source>
</evidence>
<accession>Q08XN7</accession>
<reference evidence="1 2" key="1">
    <citation type="submission" date="2006-04" db="EMBL/GenBank/DDBJ databases">
        <authorList>
            <person name="Nierman W.C."/>
        </authorList>
    </citation>
    <scope>NUCLEOTIDE SEQUENCE [LARGE SCALE GENOMIC DNA]</scope>
    <source>
        <strain evidence="1 2">DW4/3-1</strain>
    </source>
</reference>
<comment type="caution">
    <text evidence="1">The sequence shown here is derived from an EMBL/GenBank/DDBJ whole genome shotgun (WGS) entry which is preliminary data.</text>
</comment>
<sequence length="46" mass="5265">MPFRKLRERRAEVFLGRGDVFKARRVVSPFHRPGAFVTPGPCVNLP</sequence>
<dbReference type="AlphaFoldDB" id="Q08XN7"/>
<gene>
    <name evidence="1" type="ORF">STIAU_5733</name>
</gene>